<dbReference type="GO" id="GO:0043161">
    <property type="term" value="P:proteasome-mediated ubiquitin-dependent protein catabolic process"/>
    <property type="evidence" value="ECO:0007669"/>
    <property type="project" value="TreeGrafter"/>
</dbReference>
<dbReference type="GO" id="GO:0034515">
    <property type="term" value="C:proteasome storage granule"/>
    <property type="evidence" value="ECO:0007669"/>
    <property type="project" value="TreeGrafter"/>
</dbReference>
<comment type="caution">
    <text evidence="2">The sequence shown here is derived from an EMBL/GenBank/DDBJ whole genome shotgun (WGS) entry which is preliminary data.</text>
</comment>
<dbReference type="PANTHER" id="PTHR10943:SF2">
    <property type="entry name" value="26S PROTEASOME NON-ATPASE REGULATORY SUBUNIT 1"/>
    <property type="match status" value="1"/>
</dbReference>
<gene>
    <name evidence="2" type="ORF">RchiOBHm_Chr6g0269111</name>
</gene>
<evidence type="ECO:0000313" key="2">
    <source>
        <dbReference type="EMBL" id="PRQ24139.1"/>
    </source>
</evidence>
<dbReference type="AlphaFoldDB" id="A0A2P6PQC4"/>
<dbReference type="GO" id="GO:0008540">
    <property type="term" value="C:proteasome regulatory particle, base subcomplex"/>
    <property type="evidence" value="ECO:0007669"/>
    <property type="project" value="TreeGrafter"/>
</dbReference>
<evidence type="ECO:0000256" key="1">
    <source>
        <dbReference type="ARBA" id="ARBA00022737"/>
    </source>
</evidence>
<dbReference type="GO" id="GO:0005634">
    <property type="term" value="C:nucleus"/>
    <property type="evidence" value="ECO:0007669"/>
    <property type="project" value="TreeGrafter"/>
</dbReference>
<dbReference type="Gramene" id="PRQ24139">
    <property type="protein sequence ID" value="PRQ24139"/>
    <property type="gene ID" value="RchiOBHm_Chr6g0269111"/>
</dbReference>
<dbReference type="Gene3D" id="1.25.10.10">
    <property type="entry name" value="Leucine-rich Repeat Variant"/>
    <property type="match status" value="1"/>
</dbReference>
<organism evidence="2 3">
    <name type="scientific">Rosa chinensis</name>
    <name type="common">China rose</name>
    <dbReference type="NCBI Taxonomy" id="74649"/>
    <lineage>
        <taxon>Eukaryota</taxon>
        <taxon>Viridiplantae</taxon>
        <taxon>Streptophyta</taxon>
        <taxon>Embryophyta</taxon>
        <taxon>Tracheophyta</taxon>
        <taxon>Spermatophyta</taxon>
        <taxon>Magnoliopsida</taxon>
        <taxon>eudicotyledons</taxon>
        <taxon>Gunneridae</taxon>
        <taxon>Pentapetalae</taxon>
        <taxon>rosids</taxon>
        <taxon>fabids</taxon>
        <taxon>Rosales</taxon>
        <taxon>Rosaceae</taxon>
        <taxon>Rosoideae</taxon>
        <taxon>Rosoideae incertae sedis</taxon>
        <taxon>Rosa</taxon>
    </lineage>
</organism>
<sequence>MQAVQHGACLGIGLFALGTTDKEIYEDLKSVLCTEDAIACSTAGISRGLLLVGTGNEHAIEMLAYAHKIENEKIIRY</sequence>
<dbReference type="Proteomes" id="UP000238479">
    <property type="component" value="Chromosome 6"/>
</dbReference>
<dbReference type="STRING" id="74649.A0A2P6PQC4"/>
<keyword evidence="3" id="KW-1185">Reference proteome</keyword>
<name>A0A2P6PQC4_ROSCH</name>
<dbReference type="PANTHER" id="PTHR10943">
    <property type="entry name" value="26S PROTEASOME NON-ATPASE REGULATORY SUBUNIT"/>
    <property type="match status" value="1"/>
</dbReference>
<protein>
    <submittedName>
        <fullName evidence="2">Uncharacterized protein</fullName>
    </submittedName>
</protein>
<dbReference type="EMBL" id="PDCK01000044">
    <property type="protein sequence ID" value="PRQ24139.1"/>
    <property type="molecule type" value="Genomic_DNA"/>
</dbReference>
<accession>A0A2P6PQC4</accession>
<reference evidence="2 3" key="1">
    <citation type="journal article" date="2018" name="Nat. Genet.">
        <title>The Rosa genome provides new insights in the design of modern roses.</title>
        <authorList>
            <person name="Bendahmane M."/>
        </authorList>
    </citation>
    <scope>NUCLEOTIDE SEQUENCE [LARGE SCALE GENOMIC DNA]</scope>
    <source>
        <strain evidence="3">cv. Old Blush</strain>
    </source>
</reference>
<proteinExistence type="predicted"/>
<dbReference type="InterPro" id="IPR011989">
    <property type="entry name" value="ARM-like"/>
</dbReference>
<keyword evidence="1" id="KW-0677">Repeat</keyword>
<evidence type="ECO:0000313" key="3">
    <source>
        <dbReference type="Proteomes" id="UP000238479"/>
    </source>
</evidence>